<keyword evidence="2" id="KW-1185">Reference proteome</keyword>
<dbReference type="EMBL" id="VSRR010001577">
    <property type="protein sequence ID" value="MPC26254.1"/>
    <property type="molecule type" value="Genomic_DNA"/>
</dbReference>
<protein>
    <submittedName>
        <fullName evidence="1">Uncharacterized protein</fullName>
    </submittedName>
</protein>
<evidence type="ECO:0000313" key="2">
    <source>
        <dbReference type="Proteomes" id="UP000324222"/>
    </source>
</evidence>
<reference evidence="1 2" key="1">
    <citation type="submission" date="2019-05" db="EMBL/GenBank/DDBJ databases">
        <title>Another draft genome of Portunus trituberculatus and its Hox gene families provides insights of decapod evolution.</title>
        <authorList>
            <person name="Jeong J.-H."/>
            <person name="Song I."/>
            <person name="Kim S."/>
            <person name="Choi T."/>
            <person name="Kim D."/>
            <person name="Ryu S."/>
            <person name="Kim W."/>
        </authorList>
    </citation>
    <scope>NUCLEOTIDE SEQUENCE [LARGE SCALE GENOMIC DNA]</scope>
    <source>
        <tissue evidence="1">Muscle</tissue>
    </source>
</reference>
<dbReference type="AlphaFoldDB" id="A0A5B7E0B1"/>
<gene>
    <name evidence="1" type="ORF">E2C01_019390</name>
</gene>
<comment type="caution">
    <text evidence="1">The sequence shown here is derived from an EMBL/GenBank/DDBJ whole genome shotgun (WGS) entry which is preliminary data.</text>
</comment>
<proteinExistence type="predicted"/>
<sequence>MGRKTKRHDLPRANYISQITQRYHLTLFLLHYPLLKVTYSGKVQVNQRMVLCLSPVAHSPEQTVPTFQGLHRQPLRTQPSCKGEL</sequence>
<dbReference type="Proteomes" id="UP000324222">
    <property type="component" value="Unassembled WGS sequence"/>
</dbReference>
<evidence type="ECO:0000313" key="1">
    <source>
        <dbReference type="EMBL" id="MPC26254.1"/>
    </source>
</evidence>
<accession>A0A5B7E0B1</accession>
<name>A0A5B7E0B1_PORTR</name>
<organism evidence="1 2">
    <name type="scientific">Portunus trituberculatus</name>
    <name type="common">Swimming crab</name>
    <name type="synonym">Neptunus trituberculatus</name>
    <dbReference type="NCBI Taxonomy" id="210409"/>
    <lineage>
        <taxon>Eukaryota</taxon>
        <taxon>Metazoa</taxon>
        <taxon>Ecdysozoa</taxon>
        <taxon>Arthropoda</taxon>
        <taxon>Crustacea</taxon>
        <taxon>Multicrustacea</taxon>
        <taxon>Malacostraca</taxon>
        <taxon>Eumalacostraca</taxon>
        <taxon>Eucarida</taxon>
        <taxon>Decapoda</taxon>
        <taxon>Pleocyemata</taxon>
        <taxon>Brachyura</taxon>
        <taxon>Eubrachyura</taxon>
        <taxon>Portunoidea</taxon>
        <taxon>Portunidae</taxon>
        <taxon>Portuninae</taxon>
        <taxon>Portunus</taxon>
    </lineage>
</organism>